<keyword evidence="10" id="KW-0762">Sugar transport</keyword>
<keyword evidence="5 7" id="KW-1133">Transmembrane helix</keyword>
<dbReference type="EMBL" id="RBKS01000001">
    <property type="protein sequence ID" value="RKR73502.1"/>
    <property type="molecule type" value="Genomic_DNA"/>
</dbReference>
<dbReference type="AlphaFoldDB" id="A0A495IC52"/>
<name>A0A495IC52_9MICO</name>
<evidence type="ECO:0000313" key="10">
    <source>
        <dbReference type="EMBL" id="RKR73502.1"/>
    </source>
</evidence>
<keyword evidence="2 7" id="KW-0813">Transport</keyword>
<dbReference type="RefSeq" id="WP_121368360.1">
    <property type="nucleotide sequence ID" value="NZ_RBKS01000001.1"/>
</dbReference>
<proteinExistence type="inferred from homology"/>
<evidence type="ECO:0000256" key="2">
    <source>
        <dbReference type="ARBA" id="ARBA00022448"/>
    </source>
</evidence>
<evidence type="ECO:0000256" key="6">
    <source>
        <dbReference type="ARBA" id="ARBA00023136"/>
    </source>
</evidence>
<feature type="transmembrane region" description="Helical" evidence="7">
    <location>
        <begin position="303"/>
        <end position="323"/>
    </location>
</feature>
<organism evidence="10 11">
    <name type="scientific">Frondihabitans australicus</name>
    <dbReference type="NCBI Taxonomy" id="386892"/>
    <lineage>
        <taxon>Bacteria</taxon>
        <taxon>Bacillati</taxon>
        <taxon>Actinomycetota</taxon>
        <taxon>Actinomycetes</taxon>
        <taxon>Micrococcales</taxon>
        <taxon>Microbacteriaceae</taxon>
        <taxon>Frondihabitans</taxon>
    </lineage>
</organism>
<dbReference type="OrthoDB" id="4319190at2"/>
<gene>
    <name evidence="10" type="ORF">C8E83_0595</name>
</gene>
<dbReference type="InterPro" id="IPR000515">
    <property type="entry name" value="MetI-like"/>
</dbReference>
<dbReference type="Proteomes" id="UP000280008">
    <property type="component" value="Unassembled WGS sequence"/>
</dbReference>
<comment type="similarity">
    <text evidence="7">Belongs to the binding-protein-dependent transport system permease family.</text>
</comment>
<feature type="domain" description="ABC transmembrane type-1" evidence="9">
    <location>
        <begin position="112"/>
        <end position="324"/>
    </location>
</feature>
<feature type="transmembrane region" description="Helical" evidence="7">
    <location>
        <begin position="197"/>
        <end position="221"/>
    </location>
</feature>
<dbReference type="InterPro" id="IPR035906">
    <property type="entry name" value="MetI-like_sf"/>
</dbReference>
<accession>A0A495IC52</accession>
<dbReference type="Pfam" id="PF00528">
    <property type="entry name" value="BPD_transp_1"/>
    <property type="match status" value="1"/>
</dbReference>
<feature type="transmembrane region" description="Helical" evidence="7">
    <location>
        <begin position="116"/>
        <end position="137"/>
    </location>
</feature>
<keyword evidence="6 7" id="KW-0472">Membrane</keyword>
<evidence type="ECO:0000256" key="5">
    <source>
        <dbReference type="ARBA" id="ARBA00022989"/>
    </source>
</evidence>
<evidence type="ECO:0000313" key="11">
    <source>
        <dbReference type="Proteomes" id="UP000280008"/>
    </source>
</evidence>
<dbReference type="PANTHER" id="PTHR30193">
    <property type="entry name" value="ABC TRANSPORTER PERMEASE PROTEIN"/>
    <property type="match status" value="1"/>
</dbReference>
<keyword evidence="4 7" id="KW-0812">Transmembrane</keyword>
<evidence type="ECO:0000256" key="7">
    <source>
        <dbReference type="RuleBase" id="RU363032"/>
    </source>
</evidence>
<sequence length="335" mass="35984">MTSVPTRSEAPADGRISVGGRRPSRGRGAGAVGGTGGAGRSGRSGRSRRESRVAPWAFVTPSLVLFSVFAFAPILASVVLSFENVQVFGGGTFVGLQNYQTMLTTPLFWEAVKNTLIFTVGTVPTSAALGLLLAIMLNRKLPGRGIIRSLYFLPMVVSGVAVSLVFIWMFDSNDGVVDAFLQAIGLPRIGWLTSPDWAMVTVILAVVWGRIGFCMVTYLAALQGINPSLLEAAQIDGAGSWRRFTGITWPLLNPTTYMLIVLNVVFSLQAFDVIYVMTGGGPGFSTTVLIQYIFRSAFTNGQMGYASAIGVFLVVVLLLLTLLRNRIAKRTEEES</sequence>
<dbReference type="Gene3D" id="1.10.3720.10">
    <property type="entry name" value="MetI-like"/>
    <property type="match status" value="1"/>
</dbReference>
<keyword evidence="3" id="KW-1003">Cell membrane</keyword>
<dbReference type="GO" id="GO:0055085">
    <property type="term" value="P:transmembrane transport"/>
    <property type="evidence" value="ECO:0007669"/>
    <property type="project" value="InterPro"/>
</dbReference>
<evidence type="ECO:0000256" key="4">
    <source>
        <dbReference type="ARBA" id="ARBA00022692"/>
    </source>
</evidence>
<evidence type="ECO:0000256" key="8">
    <source>
        <dbReference type="SAM" id="MobiDB-lite"/>
    </source>
</evidence>
<dbReference type="CDD" id="cd06261">
    <property type="entry name" value="TM_PBP2"/>
    <property type="match status" value="1"/>
</dbReference>
<keyword evidence="11" id="KW-1185">Reference proteome</keyword>
<evidence type="ECO:0000259" key="9">
    <source>
        <dbReference type="PROSITE" id="PS50928"/>
    </source>
</evidence>
<dbReference type="SUPFAM" id="SSF161098">
    <property type="entry name" value="MetI-like"/>
    <property type="match status" value="1"/>
</dbReference>
<dbReference type="GO" id="GO:0005886">
    <property type="term" value="C:plasma membrane"/>
    <property type="evidence" value="ECO:0007669"/>
    <property type="project" value="UniProtKB-SubCell"/>
</dbReference>
<dbReference type="InterPro" id="IPR051393">
    <property type="entry name" value="ABC_transporter_permease"/>
</dbReference>
<dbReference type="PROSITE" id="PS50928">
    <property type="entry name" value="ABC_TM1"/>
    <property type="match status" value="1"/>
</dbReference>
<protein>
    <submittedName>
        <fullName evidence="10">Multiple sugar transport system permease protein</fullName>
    </submittedName>
</protein>
<reference evidence="10 11" key="1">
    <citation type="submission" date="2018-10" db="EMBL/GenBank/DDBJ databases">
        <title>Sequencing the genomes of 1000 actinobacteria strains.</title>
        <authorList>
            <person name="Klenk H.-P."/>
        </authorList>
    </citation>
    <scope>NUCLEOTIDE SEQUENCE [LARGE SCALE GENOMIC DNA]</scope>
    <source>
        <strain evidence="10 11">DSM 17894</strain>
    </source>
</reference>
<comment type="caution">
    <text evidence="10">The sequence shown here is derived from an EMBL/GenBank/DDBJ whole genome shotgun (WGS) entry which is preliminary data.</text>
</comment>
<feature type="compositionally biased region" description="Gly residues" evidence="8">
    <location>
        <begin position="27"/>
        <end position="42"/>
    </location>
</feature>
<feature type="region of interest" description="Disordered" evidence="8">
    <location>
        <begin position="1"/>
        <end position="48"/>
    </location>
</feature>
<feature type="transmembrane region" description="Helical" evidence="7">
    <location>
        <begin position="149"/>
        <end position="170"/>
    </location>
</feature>
<dbReference type="PANTHER" id="PTHR30193:SF41">
    <property type="entry name" value="DIACETYLCHITOBIOSE UPTAKE SYSTEM PERMEASE PROTEIN NGCF"/>
    <property type="match status" value="1"/>
</dbReference>
<evidence type="ECO:0000256" key="3">
    <source>
        <dbReference type="ARBA" id="ARBA00022475"/>
    </source>
</evidence>
<comment type="subcellular location">
    <subcellularLocation>
        <location evidence="1 7">Cell membrane</location>
        <topology evidence="1 7">Multi-pass membrane protein</topology>
    </subcellularLocation>
</comment>
<evidence type="ECO:0000256" key="1">
    <source>
        <dbReference type="ARBA" id="ARBA00004651"/>
    </source>
</evidence>
<feature type="transmembrane region" description="Helical" evidence="7">
    <location>
        <begin position="257"/>
        <end position="277"/>
    </location>
</feature>
<feature type="transmembrane region" description="Helical" evidence="7">
    <location>
        <begin position="53"/>
        <end position="76"/>
    </location>
</feature>